<dbReference type="Proteomes" id="UP000447873">
    <property type="component" value="Unassembled WGS sequence"/>
</dbReference>
<keyword evidence="1" id="KW-0812">Transmembrane</keyword>
<feature type="domain" description="DUF6594" evidence="2">
    <location>
        <begin position="12"/>
        <end position="273"/>
    </location>
</feature>
<sequence length="273" mass="30690">MSTQEAHYLNGYPELASFIATDRDRTTLIFKRFDRLAARNLLHLQSELARLQAKLDKLDQPSQGMDEDVEQMLAAGRCLRNWDTFKLATKNSVYEQERLDLYKEIKVTLKEYREALLFESTMASLSSPTGKILSPFLRKFNNKKSEATEGFEMLGGTSRDLYKDRDDLVTLRIPECSDRLTSFVQDHMGFLFETGVRDGQIGYASDVKIAQFVSVVSIFLAAMLLIGAIIGLYVVQSPKKRLGMLATFTTMFAVGVGLLTNARKPELFAATAA</sequence>
<evidence type="ECO:0000313" key="5">
    <source>
        <dbReference type="EMBL" id="KAE9989279.1"/>
    </source>
</evidence>
<evidence type="ECO:0000313" key="6">
    <source>
        <dbReference type="Proteomes" id="UP000433883"/>
    </source>
</evidence>
<keyword evidence="8" id="KW-1185">Reference proteome</keyword>
<dbReference type="EMBL" id="WNWR01000195">
    <property type="protein sequence ID" value="KAE9989279.1"/>
    <property type="molecule type" value="Genomic_DNA"/>
</dbReference>
<dbReference type="PANTHER" id="PTHR34502">
    <property type="entry name" value="DUF6594 DOMAIN-CONTAINING PROTEIN-RELATED"/>
    <property type="match status" value="1"/>
</dbReference>
<comment type="caution">
    <text evidence="3">The sequence shown here is derived from an EMBL/GenBank/DDBJ whole genome shotgun (WGS) entry which is preliminary data.</text>
</comment>
<organism evidence="3 6">
    <name type="scientific">Venturia inaequalis</name>
    <name type="common">Apple scab fungus</name>
    <dbReference type="NCBI Taxonomy" id="5025"/>
    <lineage>
        <taxon>Eukaryota</taxon>
        <taxon>Fungi</taxon>
        <taxon>Dikarya</taxon>
        <taxon>Ascomycota</taxon>
        <taxon>Pezizomycotina</taxon>
        <taxon>Dothideomycetes</taxon>
        <taxon>Pleosporomycetidae</taxon>
        <taxon>Venturiales</taxon>
        <taxon>Venturiaceae</taxon>
        <taxon>Venturia</taxon>
    </lineage>
</organism>
<feature type="transmembrane region" description="Helical" evidence="1">
    <location>
        <begin position="242"/>
        <end position="260"/>
    </location>
</feature>
<evidence type="ECO:0000256" key="1">
    <source>
        <dbReference type="SAM" id="Phobius"/>
    </source>
</evidence>
<keyword evidence="1" id="KW-1133">Transmembrane helix</keyword>
<dbReference type="Proteomes" id="UP000433883">
    <property type="component" value="Unassembled WGS sequence"/>
</dbReference>
<evidence type="ECO:0000313" key="8">
    <source>
        <dbReference type="Proteomes" id="UP000490939"/>
    </source>
</evidence>
<dbReference type="AlphaFoldDB" id="A0A8H3UUC1"/>
<dbReference type="Pfam" id="PF20237">
    <property type="entry name" value="DUF6594"/>
    <property type="match status" value="1"/>
</dbReference>
<dbReference type="PANTHER" id="PTHR34502:SF4">
    <property type="entry name" value="DUF6594 DOMAIN-CONTAINING PROTEIN"/>
    <property type="match status" value="1"/>
</dbReference>
<dbReference type="InterPro" id="IPR046529">
    <property type="entry name" value="DUF6594"/>
</dbReference>
<dbReference type="EMBL" id="WNWS01000173">
    <property type="protein sequence ID" value="KAE9976487.1"/>
    <property type="molecule type" value="Genomic_DNA"/>
</dbReference>
<accession>A0A8H3UUC1</accession>
<evidence type="ECO:0000259" key="2">
    <source>
        <dbReference type="Pfam" id="PF20237"/>
    </source>
</evidence>
<keyword evidence="1" id="KW-0472">Membrane</keyword>
<name>A0A8H3UUC1_VENIN</name>
<evidence type="ECO:0000313" key="7">
    <source>
        <dbReference type="Proteomes" id="UP000447873"/>
    </source>
</evidence>
<dbReference type="Proteomes" id="UP000490939">
    <property type="component" value="Unassembled WGS sequence"/>
</dbReference>
<evidence type="ECO:0000313" key="3">
    <source>
        <dbReference type="EMBL" id="KAE9975682.1"/>
    </source>
</evidence>
<gene>
    <name evidence="3" type="ORF">BLS_002490</name>
    <name evidence="5" type="ORF">EG327_002897</name>
    <name evidence="4" type="ORF">EG328_002603</name>
</gene>
<reference evidence="3 6" key="1">
    <citation type="submission" date="2019-11" db="EMBL/GenBank/DDBJ databases">
        <title>Venturia inaequalis Genome Resource.</title>
        <authorList>
            <person name="Lichtner F.J."/>
        </authorList>
    </citation>
    <scope>NUCLEOTIDE SEQUENCE [LARGE SCALE GENOMIC DNA]</scope>
    <source>
        <strain evidence="4 7">120213</strain>
        <strain evidence="3">Bline_iso_100314</strain>
        <strain evidence="5 8">DMI_063113</strain>
    </source>
</reference>
<feature type="transmembrane region" description="Helical" evidence="1">
    <location>
        <begin position="212"/>
        <end position="235"/>
    </location>
</feature>
<dbReference type="EMBL" id="WNWQ01000172">
    <property type="protein sequence ID" value="KAE9975682.1"/>
    <property type="molecule type" value="Genomic_DNA"/>
</dbReference>
<proteinExistence type="predicted"/>
<evidence type="ECO:0000313" key="4">
    <source>
        <dbReference type="EMBL" id="KAE9976487.1"/>
    </source>
</evidence>
<protein>
    <recommendedName>
        <fullName evidence="2">DUF6594 domain-containing protein</fullName>
    </recommendedName>
</protein>